<sequence length="110" mass="12516">MPKLNRNSSNPMGKFLKDRAESNQGISLQKLNGPLSQLLPDLRTKYGCSDKSRRLFLLQFPKVFAIRAHRIRVCADQKPPAGFVTQRQCRELHDFNAGLQYGRGGRHPPK</sequence>
<evidence type="ECO:0000313" key="3">
    <source>
        <dbReference type="Proteomes" id="UP000821853"/>
    </source>
</evidence>
<protein>
    <submittedName>
        <fullName evidence="2">Uncharacterized protein</fullName>
    </submittedName>
</protein>
<dbReference type="OrthoDB" id="6428282at2759"/>
<keyword evidence="3" id="KW-1185">Reference proteome</keyword>
<feature type="compositionally biased region" description="Polar residues" evidence="1">
    <location>
        <begin position="1"/>
        <end position="11"/>
    </location>
</feature>
<dbReference type="VEuPathDB" id="VectorBase:HLOH_044871"/>
<accession>A0A9J6GLH4</accession>
<reference evidence="2 3" key="1">
    <citation type="journal article" date="2020" name="Cell">
        <title>Large-Scale Comparative Analyses of Tick Genomes Elucidate Their Genetic Diversity and Vector Capacities.</title>
        <authorList>
            <consortium name="Tick Genome and Microbiome Consortium (TIGMIC)"/>
            <person name="Jia N."/>
            <person name="Wang J."/>
            <person name="Shi W."/>
            <person name="Du L."/>
            <person name="Sun Y."/>
            <person name="Zhan W."/>
            <person name="Jiang J.F."/>
            <person name="Wang Q."/>
            <person name="Zhang B."/>
            <person name="Ji P."/>
            <person name="Bell-Sakyi L."/>
            <person name="Cui X.M."/>
            <person name="Yuan T.T."/>
            <person name="Jiang B.G."/>
            <person name="Yang W.F."/>
            <person name="Lam T.T."/>
            <person name="Chang Q.C."/>
            <person name="Ding S.J."/>
            <person name="Wang X.J."/>
            <person name="Zhu J.G."/>
            <person name="Ruan X.D."/>
            <person name="Zhao L."/>
            <person name="Wei J.T."/>
            <person name="Ye R.Z."/>
            <person name="Que T.C."/>
            <person name="Du C.H."/>
            <person name="Zhou Y.H."/>
            <person name="Cheng J.X."/>
            <person name="Dai P.F."/>
            <person name="Guo W.B."/>
            <person name="Han X.H."/>
            <person name="Huang E.J."/>
            <person name="Li L.F."/>
            <person name="Wei W."/>
            <person name="Gao Y.C."/>
            <person name="Liu J.Z."/>
            <person name="Shao H.Z."/>
            <person name="Wang X."/>
            <person name="Wang C.C."/>
            <person name="Yang T.C."/>
            <person name="Huo Q.B."/>
            <person name="Li W."/>
            <person name="Chen H.Y."/>
            <person name="Chen S.E."/>
            <person name="Zhou L.G."/>
            <person name="Ni X.B."/>
            <person name="Tian J.H."/>
            <person name="Sheng Y."/>
            <person name="Liu T."/>
            <person name="Pan Y.S."/>
            <person name="Xia L.Y."/>
            <person name="Li J."/>
            <person name="Zhao F."/>
            <person name="Cao W.C."/>
        </authorList>
    </citation>
    <scope>NUCLEOTIDE SEQUENCE [LARGE SCALE GENOMIC DNA]</scope>
    <source>
        <strain evidence="2">HaeL-2018</strain>
    </source>
</reference>
<dbReference type="Proteomes" id="UP000821853">
    <property type="component" value="Chromosome 5"/>
</dbReference>
<name>A0A9J6GLH4_HAELO</name>
<dbReference type="EMBL" id="JABSTR010000007">
    <property type="protein sequence ID" value="KAH9376138.1"/>
    <property type="molecule type" value="Genomic_DNA"/>
</dbReference>
<comment type="caution">
    <text evidence="2">The sequence shown here is derived from an EMBL/GenBank/DDBJ whole genome shotgun (WGS) entry which is preliminary data.</text>
</comment>
<feature type="region of interest" description="Disordered" evidence="1">
    <location>
        <begin position="1"/>
        <end position="21"/>
    </location>
</feature>
<gene>
    <name evidence="2" type="ORF">HPB48_014571</name>
</gene>
<organism evidence="2 3">
    <name type="scientific">Haemaphysalis longicornis</name>
    <name type="common">Bush tick</name>
    <dbReference type="NCBI Taxonomy" id="44386"/>
    <lineage>
        <taxon>Eukaryota</taxon>
        <taxon>Metazoa</taxon>
        <taxon>Ecdysozoa</taxon>
        <taxon>Arthropoda</taxon>
        <taxon>Chelicerata</taxon>
        <taxon>Arachnida</taxon>
        <taxon>Acari</taxon>
        <taxon>Parasitiformes</taxon>
        <taxon>Ixodida</taxon>
        <taxon>Ixodoidea</taxon>
        <taxon>Ixodidae</taxon>
        <taxon>Haemaphysalinae</taxon>
        <taxon>Haemaphysalis</taxon>
    </lineage>
</organism>
<evidence type="ECO:0000313" key="2">
    <source>
        <dbReference type="EMBL" id="KAH9376138.1"/>
    </source>
</evidence>
<proteinExistence type="predicted"/>
<dbReference type="AlphaFoldDB" id="A0A9J6GLH4"/>
<evidence type="ECO:0000256" key="1">
    <source>
        <dbReference type="SAM" id="MobiDB-lite"/>
    </source>
</evidence>